<dbReference type="GO" id="GO:0008033">
    <property type="term" value="P:tRNA processing"/>
    <property type="evidence" value="ECO:0007669"/>
    <property type="project" value="UniProtKB-KW"/>
</dbReference>
<dbReference type="FunFam" id="1.25.10.10:FF:000266">
    <property type="entry name" value="mRNA transport regulator MTR10"/>
    <property type="match status" value="1"/>
</dbReference>
<evidence type="ECO:0000256" key="1">
    <source>
        <dbReference type="ARBA" id="ARBA00022694"/>
    </source>
</evidence>
<sequence>MASSNGAAADAQFEQVIAALNTMQSSQVREEKHRATEFLEHFQKSPEAWTFGHAVLQSQTTSVEAKLFAASTLKGKITYDLHQLPRDSLTALRDSLISLLVQYQTGVKPIRTQLCVCLAGLALQMLEWRDVLDLVVQALGTDAQSSVVLLEFLTVLPEEVTEGRRVSLSEDELAQRTSELLTDNGPKVLQLLNQYAQTTAAQPPNPALITCLNSWLREIACSEVVKTPLVDVVVRALDSETAFDQAVDCLCTMFRETREVDESHNVIEILYPRVIALRPKIASAANEEDTDLFKGITRIFAEAGEAWVVLIARMPMQFRGLVEAIEECARLDKERDVISLTFNFWYELKNYLVLESYAPARIQLLDVWTRLVDIMIMHLQYPQGSEEDPFDGDREMEEKFREFRHSMGDVLKDCCEVVGSAECLQKSFEKIQAWMHNYVKRSPLPGSKVANWQELEAPLFSLRAMGRMVPKDEDQVLPQIMSSLVQLPEHEKVRFAATLVLGRYTEWTAKHPDYLQLQLDYIINGFKHPSKDVTKAAAMALKFFCQDCGKLLVDYVGQLHQFYEQVAPELPLPSLYEITDGVAHVVAAQPLDKIYDALRLFCEPIALRLMESARTATDKEKKCQLADHIQLLTIFVQYVHPHVPPGQPNPMVRFWAEMFPVMSGILDGFVDFLPICERVSRFYRAMLTSYRTDMAPLLPQLAEKLVSSFETSHQGCFLWVSGTVVREFGDEEFVDETTRNSVYQFLERQIMNMFKLLNTTAPKEIPDVIEDFFRLLGDATMFHPFKLLRSTLLQPIFEAALVSLELEQTDPLISVLQFMRDLLAYGREAPPTSTHRETPEDVRTAIKAAAAAMGERITRRILSGLMYSFPSDCVTDSSGVMLELVELVPQQVLIWIKETLELLPQGSVSPEEAQKFLTNIESAATNKEWSKIRYTLRDFTAWYRRKNVTPRSEITGIAGAEGPRFRYGG</sequence>
<gene>
    <name evidence="4" type="ORF">EX30DRAFT_316909</name>
</gene>
<dbReference type="SUPFAM" id="SSF48371">
    <property type="entry name" value="ARM repeat"/>
    <property type="match status" value="1"/>
</dbReference>
<reference evidence="4 5" key="1">
    <citation type="submission" date="2019-04" db="EMBL/GenBank/DDBJ databases">
        <title>Comparative genomics and transcriptomics to analyze fruiting body development in filamentous ascomycetes.</title>
        <authorList>
            <consortium name="DOE Joint Genome Institute"/>
            <person name="Lutkenhaus R."/>
            <person name="Traeger S."/>
            <person name="Breuer J."/>
            <person name="Kuo A."/>
            <person name="Lipzen A."/>
            <person name="Pangilinan J."/>
            <person name="Dilworth D."/>
            <person name="Sandor L."/>
            <person name="Poggeler S."/>
            <person name="Barry K."/>
            <person name="Grigoriev I.V."/>
            <person name="Nowrousian M."/>
        </authorList>
    </citation>
    <scope>NUCLEOTIDE SEQUENCE [LARGE SCALE GENOMIC DNA]</scope>
    <source>
        <strain evidence="4 5">CBS 389.68</strain>
    </source>
</reference>
<dbReference type="Pfam" id="PF08389">
    <property type="entry name" value="Xpo1"/>
    <property type="match status" value="1"/>
</dbReference>
<dbReference type="GO" id="GO:0006606">
    <property type="term" value="P:protein import into nucleus"/>
    <property type="evidence" value="ECO:0007669"/>
    <property type="project" value="TreeGrafter"/>
</dbReference>
<dbReference type="InterPro" id="IPR051345">
    <property type="entry name" value="Importin_beta-like_NTR"/>
</dbReference>
<keyword evidence="5" id="KW-1185">Reference proteome</keyword>
<dbReference type="OrthoDB" id="435593at2759"/>
<protein>
    <submittedName>
        <fullName evidence="4">ARM repeat-containing protein</fullName>
    </submittedName>
</protein>
<dbReference type="InterPro" id="IPR016024">
    <property type="entry name" value="ARM-type_fold"/>
</dbReference>
<feature type="domain" description="Importin N-terminal" evidence="3">
    <location>
        <begin position="35"/>
        <end position="102"/>
    </location>
</feature>
<dbReference type="FunCoup" id="A0A4S2N1I9">
    <property type="interactions" value="1224"/>
</dbReference>
<evidence type="ECO:0000313" key="5">
    <source>
        <dbReference type="Proteomes" id="UP000298138"/>
    </source>
</evidence>
<dbReference type="Pfam" id="PF24138">
    <property type="entry name" value="TPR_TNPO3_IPO13_2nd"/>
    <property type="match status" value="1"/>
</dbReference>
<evidence type="ECO:0000313" key="4">
    <source>
        <dbReference type="EMBL" id="TGZ83002.1"/>
    </source>
</evidence>
<dbReference type="SMART" id="SM00913">
    <property type="entry name" value="IBN_N"/>
    <property type="match status" value="1"/>
</dbReference>
<dbReference type="PANTHER" id="PTHR12363:SF53">
    <property type="entry name" value="MRNA TRANSPORT REGULATOR MTR10"/>
    <property type="match status" value="1"/>
</dbReference>
<dbReference type="Gene3D" id="1.25.10.10">
    <property type="entry name" value="Leucine-rich Repeat Variant"/>
    <property type="match status" value="1"/>
</dbReference>
<dbReference type="InterPro" id="IPR013598">
    <property type="entry name" value="Exportin-1/Importin-b-like"/>
</dbReference>
<dbReference type="GO" id="GO:0005737">
    <property type="term" value="C:cytoplasm"/>
    <property type="evidence" value="ECO:0007669"/>
    <property type="project" value="TreeGrafter"/>
</dbReference>
<dbReference type="Pfam" id="PF03810">
    <property type="entry name" value="IBN_N"/>
    <property type="match status" value="1"/>
</dbReference>
<accession>A0A4S2N1I9</accession>
<name>A0A4S2N1I9_9PEZI</name>
<dbReference type="AlphaFoldDB" id="A0A4S2N1I9"/>
<dbReference type="InterPro" id="IPR001494">
    <property type="entry name" value="Importin-beta_N"/>
</dbReference>
<dbReference type="PANTHER" id="PTHR12363">
    <property type="entry name" value="TRANSPORTIN 3 AND IMPORTIN 13"/>
    <property type="match status" value="1"/>
</dbReference>
<dbReference type="InParanoid" id="A0A4S2N1I9"/>
<dbReference type="Pfam" id="PF24139">
    <property type="entry name" value="TPR_TNPO3_IPO13_4th"/>
    <property type="match status" value="1"/>
</dbReference>
<dbReference type="InterPro" id="IPR057941">
    <property type="entry name" value="TPR_TNPO3_IPO13_2nd"/>
</dbReference>
<dbReference type="GO" id="GO:0031267">
    <property type="term" value="F:small GTPase binding"/>
    <property type="evidence" value="ECO:0007669"/>
    <property type="project" value="InterPro"/>
</dbReference>
<proteinExistence type="predicted"/>
<comment type="function">
    <text evidence="2">tRNA nucleus export receptor which facilitates tRNA translocation across the nuclear pore complex. Involved in pre-tRNA splicing, probably by affecting the interaction of pre-tRNA with splicing endonuclease.</text>
</comment>
<dbReference type="EMBL" id="ML220114">
    <property type="protein sequence ID" value="TGZ83002.1"/>
    <property type="molecule type" value="Genomic_DNA"/>
</dbReference>
<dbReference type="InterPro" id="IPR057942">
    <property type="entry name" value="TPR_TNPO3_IPO13_3rd"/>
</dbReference>
<dbReference type="InterPro" id="IPR058537">
    <property type="entry name" value="TPR_TNPO3_IPO13_4th"/>
</dbReference>
<organism evidence="4 5">
    <name type="scientific">Ascodesmis nigricans</name>
    <dbReference type="NCBI Taxonomy" id="341454"/>
    <lineage>
        <taxon>Eukaryota</taxon>
        <taxon>Fungi</taxon>
        <taxon>Dikarya</taxon>
        <taxon>Ascomycota</taxon>
        <taxon>Pezizomycotina</taxon>
        <taxon>Pezizomycetes</taxon>
        <taxon>Pezizales</taxon>
        <taxon>Ascodesmidaceae</taxon>
        <taxon>Ascodesmis</taxon>
    </lineage>
</organism>
<dbReference type="STRING" id="341454.A0A4S2N1I9"/>
<evidence type="ECO:0000256" key="2">
    <source>
        <dbReference type="ARBA" id="ARBA00025147"/>
    </source>
</evidence>
<dbReference type="InterPro" id="IPR011989">
    <property type="entry name" value="ARM-like"/>
</dbReference>
<evidence type="ECO:0000259" key="3">
    <source>
        <dbReference type="PROSITE" id="PS50166"/>
    </source>
</evidence>
<dbReference type="Proteomes" id="UP000298138">
    <property type="component" value="Unassembled WGS sequence"/>
</dbReference>
<dbReference type="PROSITE" id="PS50166">
    <property type="entry name" value="IMPORTIN_B_NT"/>
    <property type="match status" value="1"/>
</dbReference>
<keyword evidence="1" id="KW-0819">tRNA processing</keyword>
<dbReference type="GO" id="GO:0005634">
    <property type="term" value="C:nucleus"/>
    <property type="evidence" value="ECO:0007669"/>
    <property type="project" value="UniProtKB-ARBA"/>
</dbReference>
<dbReference type="Pfam" id="PF24140">
    <property type="entry name" value="TPR_TNPO3_IPO13_3rd"/>
    <property type="match status" value="1"/>
</dbReference>